<proteinExistence type="predicted"/>
<reference evidence="2" key="1">
    <citation type="journal article" date="2024" name="IScience">
        <title>Strigolactones Initiate the Formation of Haustorium-like Structures in Castilleja.</title>
        <authorList>
            <person name="Buerger M."/>
            <person name="Peterson D."/>
            <person name="Chory J."/>
        </authorList>
    </citation>
    <scope>NUCLEOTIDE SEQUENCE [LARGE SCALE GENOMIC DNA]</scope>
</reference>
<protein>
    <recommendedName>
        <fullName evidence="3">Transposase</fullName>
    </recommendedName>
</protein>
<evidence type="ECO:0000313" key="2">
    <source>
        <dbReference type="Proteomes" id="UP001632038"/>
    </source>
</evidence>
<dbReference type="AlphaFoldDB" id="A0ABD3BEI2"/>
<sequence length="88" mass="10370">METRRPPREVPVTECPSRSRLGNRLKSRMFTAIVLYSWNWLTCKELIQPVVGRDKVLDPPRWVHSVAKEEWTAEVFDAALIEYQNIEE</sequence>
<name>A0ABD3BEI2_9LAMI</name>
<organism evidence="1 2">
    <name type="scientific">Castilleja foliolosa</name>
    <dbReference type="NCBI Taxonomy" id="1961234"/>
    <lineage>
        <taxon>Eukaryota</taxon>
        <taxon>Viridiplantae</taxon>
        <taxon>Streptophyta</taxon>
        <taxon>Embryophyta</taxon>
        <taxon>Tracheophyta</taxon>
        <taxon>Spermatophyta</taxon>
        <taxon>Magnoliopsida</taxon>
        <taxon>eudicotyledons</taxon>
        <taxon>Gunneridae</taxon>
        <taxon>Pentapetalae</taxon>
        <taxon>asterids</taxon>
        <taxon>lamiids</taxon>
        <taxon>Lamiales</taxon>
        <taxon>Orobanchaceae</taxon>
        <taxon>Pedicularideae</taxon>
        <taxon>Castillejinae</taxon>
        <taxon>Castilleja</taxon>
    </lineage>
</organism>
<keyword evidence="2" id="KW-1185">Reference proteome</keyword>
<dbReference type="Proteomes" id="UP001632038">
    <property type="component" value="Unassembled WGS sequence"/>
</dbReference>
<accession>A0ABD3BEI2</accession>
<dbReference type="EMBL" id="JAVIJP010000099">
    <property type="protein sequence ID" value="KAL3615816.1"/>
    <property type="molecule type" value="Genomic_DNA"/>
</dbReference>
<evidence type="ECO:0000313" key="1">
    <source>
        <dbReference type="EMBL" id="KAL3615816.1"/>
    </source>
</evidence>
<comment type="caution">
    <text evidence="1">The sequence shown here is derived from an EMBL/GenBank/DDBJ whole genome shotgun (WGS) entry which is preliminary data.</text>
</comment>
<gene>
    <name evidence="1" type="ORF">CASFOL_040110</name>
</gene>
<evidence type="ECO:0008006" key="3">
    <source>
        <dbReference type="Google" id="ProtNLM"/>
    </source>
</evidence>